<gene>
    <name evidence="6" type="ORF">SAMN05444392_10614</name>
</gene>
<dbReference type="Pfam" id="PF01812">
    <property type="entry name" value="5-FTHF_cyc-lig"/>
    <property type="match status" value="1"/>
</dbReference>
<evidence type="ECO:0000256" key="2">
    <source>
        <dbReference type="ARBA" id="ARBA00022741"/>
    </source>
</evidence>
<dbReference type="GO" id="GO:0005524">
    <property type="term" value="F:ATP binding"/>
    <property type="evidence" value="ECO:0007669"/>
    <property type="project" value="UniProtKB-KW"/>
</dbReference>
<organism evidence="6 7">
    <name type="scientific">Seinonella peptonophila</name>
    <dbReference type="NCBI Taxonomy" id="112248"/>
    <lineage>
        <taxon>Bacteria</taxon>
        <taxon>Bacillati</taxon>
        <taxon>Bacillota</taxon>
        <taxon>Bacilli</taxon>
        <taxon>Bacillales</taxon>
        <taxon>Thermoactinomycetaceae</taxon>
        <taxon>Seinonella</taxon>
    </lineage>
</organism>
<evidence type="ECO:0000256" key="1">
    <source>
        <dbReference type="ARBA" id="ARBA00010638"/>
    </source>
</evidence>
<sequence length="193" mass="22426">MITDKQLLRKQMRGYRHVLPKSYRIKASRQISQRLIRFLEAKKLKQILLYWPIHEEVDLRLVAEYFWSNQLEVILPVADQIQKQITCYAVRCVDQLQTGSYGIIEPDPALARLVDPNELEAVIVPGVAFDKRGYRLGYGGGYYDRFFMKNPQLLSIGVAYPEQLCSSVYAESYDQTITILLTPTNLIYFLEKN</sequence>
<dbReference type="RefSeq" id="WP_073154865.1">
    <property type="nucleotide sequence ID" value="NZ_FQVL01000006.1"/>
</dbReference>
<dbReference type="GO" id="GO:0009396">
    <property type="term" value="P:folic acid-containing compound biosynthetic process"/>
    <property type="evidence" value="ECO:0007669"/>
    <property type="project" value="TreeGrafter"/>
</dbReference>
<keyword evidence="3 4" id="KW-0067">ATP-binding</keyword>
<feature type="binding site" evidence="4">
    <location>
        <position position="56"/>
    </location>
    <ligand>
        <name>substrate</name>
    </ligand>
</feature>
<dbReference type="InterPro" id="IPR002698">
    <property type="entry name" value="FTHF_cligase"/>
</dbReference>
<dbReference type="InterPro" id="IPR037171">
    <property type="entry name" value="NagB/RpiA_transferase-like"/>
</dbReference>
<keyword evidence="5" id="KW-0479">Metal-binding</keyword>
<keyword evidence="6" id="KW-0436">Ligase</keyword>
<dbReference type="PANTHER" id="PTHR23407:SF1">
    <property type="entry name" value="5-FORMYLTETRAHYDROFOLATE CYCLO-LIGASE"/>
    <property type="match status" value="1"/>
</dbReference>
<feature type="binding site" evidence="4">
    <location>
        <begin position="5"/>
        <end position="9"/>
    </location>
    <ligand>
        <name>ATP</name>
        <dbReference type="ChEBI" id="CHEBI:30616"/>
    </ligand>
</feature>
<dbReference type="STRING" id="112248.SAMN05444392_10614"/>
<keyword evidence="5" id="KW-0460">Magnesium</keyword>
<dbReference type="GO" id="GO:0030272">
    <property type="term" value="F:5-formyltetrahydrofolate cyclo-ligase activity"/>
    <property type="evidence" value="ECO:0007669"/>
    <property type="project" value="UniProtKB-EC"/>
</dbReference>
<comment type="catalytic activity">
    <reaction evidence="5">
        <text>(6S)-5-formyl-5,6,7,8-tetrahydrofolate + ATP = (6R)-5,10-methenyltetrahydrofolate + ADP + phosphate</text>
        <dbReference type="Rhea" id="RHEA:10488"/>
        <dbReference type="ChEBI" id="CHEBI:30616"/>
        <dbReference type="ChEBI" id="CHEBI:43474"/>
        <dbReference type="ChEBI" id="CHEBI:57455"/>
        <dbReference type="ChEBI" id="CHEBI:57457"/>
        <dbReference type="ChEBI" id="CHEBI:456216"/>
        <dbReference type="EC" id="6.3.3.2"/>
    </reaction>
</comment>
<dbReference type="OrthoDB" id="9801938at2"/>
<evidence type="ECO:0000313" key="6">
    <source>
        <dbReference type="EMBL" id="SHF00278.1"/>
    </source>
</evidence>
<dbReference type="PANTHER" id="PTHR23407">
    <property type="entry name" value="ATPASE INHIBITOR/5-FORMYLTETRAHYDROFOLATE CYCLO-LIGASE"/>
    <property type="match status" value="1"/>
</dbReference>
<proteinExistence type="inferred from homology"/>
<keyword evidence="7" id="KW-1185">Reference proteome</keyword>
<feature type="binding site" evidence="4">
    <location>
        <begin position="135"/>
        <end position="143"/>
    </location>
    <ligand>
        <name>ATP</name>
        <dbReference type="ChEBI" id="CHEBI:30616"/>
    </ligand>
</feature>
<dbReference type="EC" id="6.3.3.2" evidence="5"/>
<evidence type="ECO:0000256" key="5">
    <source>
        <dbReference type="RuleBase" id="RU361279"/>
    </source>
</evidence>
<keyword evidence="2 4" id="KW-0547">Nucleotide-binding</keyword>
<dbReference type="GO" id="GO:0046872">
    <property type="term" value="F:metal ion binding"/>
    <property type="evidence" value="ECO:0007669"/>
    <property type="project" value="UniProtKB-KW"/>
</dbReference>
<accession>A0A1M4Y3K9</accession>
<reference evidence="6 7" key="1">
    <citation type="submission" date="2016-11" db="EMBL/GenBank/DDBJ databases">
        <authorList>
            <person name="Jaros S."/>
            <person name="Januszkiewicz K."/>
            <person name="Wedrychowicz H."/>
        </authorList>
    </citation>
    <scope>NUCLEOTIDE SEQUENCE [LARGE SCALE GENOMIC DNA]</scope>
    <source>
        <strain evidence="6 7">DSM 44666</strain>
    </source>
</reference>
<dbReference type="InterPro" id="IPR024185">
    <property type="entry name" value="FTHF_cligase-like_sf"/>
</dbReference>
<evidence type="ECO:0000256" key="4">
    <source>
        <dbReference type="PIRSR" id="PIRSR006806-1"/>
    </source>
</evidence>
<protein>
    <recommendedName>
        <fullName evidence="5">5-formyltetrahydrofolate cyclo-ligase</fullName>
        <ecNumber evidence="5">6.3.3.2</ecNumber>
    </recommendedName>
</protein>
<dbReference type="Proteomes" id="UP000184476">
    <property type="component" value="Unassembled WGS sequence"/>
</dbReference>
<evidence type="ECO:0000313" key="7">
    <source>
        <dbReference type="Proteomes" id="UP000184476"/>
    </source>
</evidence>
<name>A0A1M4Y3K9_9BACL</name>
<evidence type="ECO:0000256" key="3">
    <source>
        <dbReference type="ARBA" id="ARBA00022840"/>
    </source>
</evidence>
<dbReference type="GO" id="GO:0035999">
    <property type="term" value="P:tetrahydrofolate interconversion"/>
    <property type="evidence" value="ECO:0007669"/>
    <property type="project" value="TreeGrafter"/>
</dbReference>
<dbReference type="EMBL" id="FQVL01000006">
    <property type="protein sequence ID" value="SHF00278.1"/>
    <property type="molecule type" value="Genomic_DNA"/>
</dbReference>
<dbReference type="PIRSF" id="PIRSF006806">
    <property type="entry name" value="FTHF_cligase"/>
    <property type="match status" value="1"/>
</dbReference>
<dbReference type="SUPFAM" id="SSF100950">
    <property type="entry name" value="NagB/RpiA/CoA transferase-like"/>
    <property type="match status" value="1"/>
</dbReference>
<comment type="similarity">
    <text evidence="1 5">Belongs to the 5-formyltetrahydrofolate cyclo-ligase family.</text>
</comment>
<dbReference type="Gene3D" id="3.40.50.10420">
    <property type="entry name" value="NagB/RpiA/CoA transferase-like"/>
    <property type="match status" value="1"/>
</dbReference>
<comment type="cofactor">
    <cofactor evidence="5">
        <name>Mg(2+)</name>
        <dbReference type="ChEBI" id="CHEBI:18420"/>
    </cofactor>
</comment>
<dbReference type="AlphaFoldDB" id="A0A1M4Y3K9"/>
<dbReference type="NCBIfam" id="TIGR02727">
    <property type="entry name" value="MTHFS_bact"/>
    <property type="match status" value="1"/>
</dbReference>